<reference evidence="2" key="1">
    <citation type="submission" date="2023-10" db="EMBL/GenBank/DDBJ databases">
        <title>Genome assembly of Pristionchus species.</title>
        <authorList>
            <person name="Yoshida K."/>
            <person name="Sommer R.J."/>
        </authorList>
    </citation>
    <scope>NUCLEOTIDE SEQUENCE</scope>
    <source>
        <strain evidence="2">RS0144</strain>
    </source>
</reference>
<evidence type="ECO:0000313" key="2">
    <source>
        <dbReference type="EMBL" id="GMS99412.1"/>
    </source>
</evidence>
<gene>
    <name evidence="2" type="ORF">PENTCL1PPCAC_21587</name>
</gene>
<proteinExistence type="predicted"/>
<keyword evidence="1" id="KW-1015">Disulfide bond</keyword>
<sequence length="269" mass="30954">ATSAPLDIYGIGESISYRRRALENLAIPLIRTIRFPWCRAGRLCYHGHSWYHRTVGKYRLLDGALFQNYSEPLICPPGPWTEGELIYSPGFPFDASTPCDFILTVDAGKRVQVEFFKNNKPNSFTDSLKVACIIGFGHFEDKRGCWSLCDRYSKLYRLEIVVENRLKGIKSTPFNNILECAKNDCMLALPKDNKSRTVCRELCANLFTFPDRVEFQKELEAAGKKVREIIGPLCKLPHREVLKETGCELSSVHDTYPIYPIRKYYNYYP</sequence>
<keyword evidence="3" id="KW-1185">Reference proteome</keyword>
<dbReference type="PANTHER" id="PTHR22991">
    <property type="entry name" value="PROTEIN CBG13490"/>
    <property type="match status" value="1"/>
</dbReference>
<dbReference type="InterPro" id="IPR050976">
    <property type="entry name" value="Snaclec"/>
</dbReference>
<dbReference type="EMBL" id="BTSX01000005">
    <property type="protein sequence ID" value="GMS99412.1"/>
    <property type="molecule type" value="Genomic_DNA"/>
</dbReference>
<name>A0AAV5TZ07_9BILA</name>
<dbReference type="Proteomes" id="UP001432027">
    <property type="component" value="Unassembled WGS sequence"/>
</dbReference>
<evidence type="ECO:0000256" key="1">
    <source>
        <dbReference type="ARBA" id="ARBA00023157"/>
    </source>
</evidence>
<comment type="caution">
    <text evidence="2">The sequence shown here is derived from an EMBL/GenBank/DDBJ whole genome shotgun (WGS) entry which is preliminary data.</text>
</comment>
<evidence type="ECO:0008006" key="4">
    <source>
        <dbReference type="Google" id="ProtNLM"/>
    </source>
</evidence>
<evidence type="ECO:0000313" key="3">
    <source>
        <dbReference type="Proteomes" id="UP001432027"/>
    </source>
</evidence>
<organism evidence="2 3">
    <name type="scientific">Pristionchus entomophagus</name>
    <dbReference type="NCBI Taxonomy" id="358040"/>
    <lineage>
        <taxon>Eukaryota</taxon>
        <taxon>Metazoa</taxon>
        <taxon>Ecdysozoa</taxon>
        <taxon>Nematoda</taxon>
        <taxon>Chromadorea</taxon>
        <taxon>Rhabditida</taxon>
        <taxon>Rhabditina</taxon>
        <taxon>Diplogasteromorpha</taxon>
        <taxon>Diplogasteroidea</taxon>
        <taxon>Neodiplogasteridae</taxon>
        <taxon>Pristionchus</taxon>
    </lineage>
</organism>
<dbReference type="PANTHER" id="PTHR22991:SF40">
    <property type="entry name" value="PROTEIN CBG13490"/>
    <property type="match status" value="1"/>
</dbReference>
<protein>
    <recommendedName>
        <fullName evidence="4">CUB domain-containing protein</fullName>
    </recommendedName>
</protein>
<feature type="non-terminal residue" evidence="2">
    <location>
        <position position="1"/>
    </location>
</feature>
<dbReference type="AlphaFoldDB" id="A0AAV5TZ07"/>
<accession>A0AAV5TZ07</accession>